<reference evidence="3" key="1">
    <citation type="journal article" date="2019" name="Int. J. Syst. Evol. Microbiol.">
        <title>The Global Catalogue of Microorganisms (GCM) 10K type strain sequencing project: providing services to taxonomists for standard genome sequencing and annotation.</title>
        <authorList>
            <consortium name="The Broad Institute Genomics Platform"/>
            <consortium name="The Broad Institute Genome Sequencing Center for Infectious Disease"/>
            <person name="Wu L."/>
            <person name="Ma J."/>
        </authorList>
    </citation>
    <scope>NUCLEOTIDE SEQUENCE [LARGE SCALE GENOMIC DNA]</scope>
    <source>
        <strain evidence="3">NBRC 113072</strain>
    </source>
</reference>
<dbReference type="Proteomes" id="UP001157126">
    <property type="component" value="Unassembled WGS sequence"/>
</dbReference>
<protein>
    <submittedName>
        <fullName evidence="2">Uncharacterized protein</fullName>
    </submittedName>
</protein>
<organism evidence="2 3">
    <name type="scientific">Mobilicoccus caccae</name>
    <dbReference type="NCBI Taxonomy" id="1859295"/>
    <lineage>
        <taxon>Bacteria</taxon>
        <taxon>Bacillati</taxon>
        <taxon>Actinomycetota</taxon>
        <taxon>Actinomycetes</taxon>
        <taxon>Micrococcales</taxon>
        <taxon>Dermatophilaceae</taxon>
        <taxon>Mobilicoccus</taxon>
    </lineage>
</organism>
<comment type="caution">
    <text evidence="2">The sequence shown here is derived from an EMBL/GenBank/DDBJ whole genome shotgun (WGS) entry which is preliminary data.</text>
</comment>
<feature type="region of interest" description="Disordered" evidence="1">
    <location>
        <begin position="1"/>
        <end position="60"/>
    </location>
</feature>
<keyword evidence="3" id="KW-1185">Reference proteome</keyword>
<sequence length="109" mass="11414">MGRVGGLVRVPQRDTQPRHPLPAATSPPDRAAGSLYSGRRRTEPAPANGRPDGAGRLQGPVGPFFCREAFGSVRSANLRASAFAAYPPSLRSVRYSTVTSTPAALPSGE</sequence>
<dbReference type="EMBL" id="BSUO01000002">
    <property type="protein sequence ID" value="GMA42390.1"/>
    <property type="molecule type" value="Genomic_DNA"/>
</dbReference>
<accession>A0ABQ6IYK8</accession>
<name>A0ABQ6IYK8_9MICO</name>
<gene>
    <name evidence="2" type="ORF">GCM10025883_44350</name>
</gene>
<proteinExistence type="predicted"/>
<evidence type="ECO:0000313" key="3">
    <source>
        <dbReference type="Proteomes" id="UP001157126"/>
    </source>
</evidence>
<evidence type="ECO:0000313" key="2">
    <source>
        <dbReference type="EMBL" id="GMA42390.1"/>
    </source>
</evidence>
<evidence type="ECO:0000256" key="1">
    <source>
        <dbReference type="SAM" id="MobiDB-lite"/>
    </source>
</evidence>